<comment type="caution">
    <text evidence="2">The sequence shown here is derived from an EMBL/GenBank/DDBJ whole genome shotgun (WGS) entry which is preliminary data.</text>
</comment>
<gene>
    <name evidence="2" type="ORF">SteCoe_16050</name>
</gene>
<feature type="region of interest" description="Disordered" evidence="1">
    <location>
        <begin position="1"/>
        <end position="85"/>
    </location>
</feature>
<proteinExistence type="predicted"/>
<feature type="compositionally biased region" description="Basic residues" evidence="1">
    <location>
        <begin position="71"/>
        <end position="84"/>
    </location>
</feature>
<name>A0A1R2C266_9CILI</name>
<keyword evidence="3" id="KW-1185">Reference proteome</keyword>
<reference evidence="2 3" key="1">
    <citation type="submission" date="2016-11" db="EMBL/GenBank/DDBJ databases">
        <title>The macronuclear genome of Stentor coeruleus: a giant cell with tiny introns.</title>
        <authorList>
            <person name="Slabodnick M."/>
            <person name="Ruby J.G."/>
            <person name="Reiff S.B."/>
            <person name="Swart E.C."/>
            <person name="Gosai S."/>
            <person name="Prabakaran S."/>
            <person name="Witkowska E."/>
            <person name="Larue G.E."/>
            <person name="Fisher S."/>
            <person name="Freeman R.M."/>
            <person name="Gunawardena J."/>
            <person name="Chu W."/>
            <person name="Stover N.A."/>
            <person name="Gregory B.D."/>
            <person name="Nowacki M."/>
            <person name="Derisi J."/>
            <person name="Roy S.W."/>
            <person name="Marshall W.F."/>
            <person name="Sood P."/>
        </authorList>
    </citation>
    <scope>NUCLEOTIDE SEQUENCE [LARGE SCALE GENOMIC DNA]</scope>
    <source>
        <strain evidence="2">WM001</strain>
    </source>
</reference>
<protein>
    <submittedName>
        <fullName evidence="2">Uncharacterized protein</fullName>
    </submittedName>
</protein>
<feature type="compositionally biased region" description="Polar residues" evidence="1">
    <location>
        <begin position="1"/>
        <end position="10"/>
    </location>
</feature>
<evidence type="ECO:0000313" key="3">
    <source>
        <dbReference type="Proteomes" id="UP000187209"/>
    </source>
</evidence>
<organism evidence="2 3">
    <name type="scientific">Stentor coeruleus</name>
    <dbReference type="NCBI Taxonomy" id="5963"/>
    <lineage>
        <taxon>Eukaryota</taxon>
        <taxon>Sar</taxon>
        <taxon>Alveolata</taxon>
        <taxon>Ciliophora</taxon>
        <taxon>Postciliodesmatophora</taxon>
        <taxon>Heterotrichea</taxon>
        <taxon>Heterotrichida</taxon>
        <taxon>Stentoridae</taxon>
        <taxon>Stentor</taxon>
    </lineage>
</organism>
<dbReference type="EMBL" id="MPUH01000316">
    <property type="protein sequence ID" value="OMJ83071.1"/>
    <property type="molecule type" value="Genomic_DNA"/>
</dbReference>
<evidence type="ECO:0000313" key="2">
    <source>
        <dbReference type="EMBL" id="OMJ83071.1"/>
    </source>
</evidence>
<evidence type="ECO:0000256" key="1">
    <source>
        <dbReference type="SAM" id="MobiDB-lite"/>
    </source>
</evidence>
<dbReference type="AlphaFoldDB" id="A0A1R2C266"/>
<sequence>MESETATIQAEENKSLLNPIPNIPEATNKINQDHDENQPESSPMQTLEDLPTKPSDIYEEKPDNSTARPSLKPKTKLSKTKSAIHFKAPSLLDREATKKSKKNFYKQKCRASQLSEVHEVPQVNKDFIKNLKIKKTKKINKQKAKKKAEESNIDVYDQKIHDTVHDSVLQSKLKLKECNVLTPDIMKESLKIRSSLHDIIEITEDPGHDVITRSKAFLDRKQKETTEKRKLKESIELSECSFKPFLYSKSPRASLGSAENKISKQVVMPNSARAIKSKSISAFSMAELSSRVPPPCKIMTGLEKSNSDLGILMVSDKYFQLSPFTNSVKYKTGFNHEGMIQKGQPMVSYKLIGNQPE</sequence>
<accession>A0A1R2C266</accession>
<dbReference type="Proteomes" id="UP000187209">
    <property type="component" value="Unassembled WGS sequence"/>
</dbReference>